<dbReference type="SMART" id="SM00116">
    <property type="entry name" value="CBS"/>
    <property type="match status" value="2"/>
</dbReference>
<dbReference type="SUPFAM" id="SSF54631">
    <property type="entry name" value="CBS-domain pair"/>
    <property type="match status" value="1"/>
</dbReference>
<reference evidence="4" key="2">
    <citation type="submission" date="2020-09" db="EMBL/GenBank/DDBJ databases">
        <authorList>
            <person name="Sun Q."/>
            <person name="Kim S."/>
        </authorList>
    </citation>
    <scope>NUCLEOTIDE SEQUENCE</scope>
    <source>
        <strain evidence="4">KCTC 42650</strain>
    </source>
</reference>
<dbReference type="AlphaFoldDB" id="A0A8J3GWZ3"/>
<dbReference type="InterPro" id="IPR000644">
    <property type="entry name" value="CBS_dom"/>
</dbReference>
<dbReference type="EMBL" id="BNCJ01000005">
    <property type="protein sequence ID" value="GHF50151.1"/>
    <property type="molecule type" value="Genomic_DNA"/>
</dbReference>
<evidence type="ECO:0000256" key="2">
    <source>
        <dbReference type="PROSITE-ProRule" id="PRU00703"/>
    </source>
</evidence>
<dbReference type="InterPro" id="IPR046342">
    <property type="entry name" value="CBS_dom_sf"/>
</dbReference>
<evidence type="ECO:0000256" key="1">
    <source>
        <dbReference type="ARBA" id="ARBA00023122"/>
    </source>
</evidence>
<dbReference type="PANTHER" id="PTHR43080:SF2">
    <property type="entry name" value="CBS DOMAIN-CONTAINING PROTEIN"/>
    <property type="match status" value="1"/>
</dbReference>
<dbReference type="PROSITE" id="PS51371">
    <property type="entry name" value="CBS"/>
    <property type="match status" value="2"/>
</dbReference>
<organism evidence="4 5">
    <name type="scientific">Seohaeicola zhoushanensis</name>
    <dbReference type="NCBI Taxonomy" id="1569283"/>
    <lineage>
        <taxon>Bacteria</taxon>
        <taxon>Pseudomonadati</taxon>
        <taxon>Pseudomonadota</taxon>
        <taxon>Alphaproteobacteria</taxon>
        <taxon>Rhodobacterales</taxon>
        <taxon>Roseobacteraceae</taxon>
        <taxon>Seohaeicola</taxon>
    </lineage>
</organism>
<dbReference type="RefSeq" id="WP_189680167.1">
    <property type="nucleotide sequence ID" value="NZ_BNCJ01000005.1"/>
</dbReference>
<proteinExistence type="predicted"/>
<dbReference type="Proteomes" id="UP000626220">
    <property type="component" value="Unassembled WGS sequence"/>
</dbReference>
<keyword evidence="1 2" id="KW-0129">CBS domain</keyword>
<dbReference type="InterPro" id="IPR051257">
    <property type="entry name" value="Diverse_CBS-Domain"/>
</dbReference>
<sequence length="145" mass="15624">MLVQQILKSKAKPGVLTITSAATVAEAARILAANRIGSLVVSDDDGKTAIGILSERDIVRELAQVGVVCMEKPVSEYMTRKLVTCTGDTTVQELLTQMTEGRFRHMPVVEEGQLVGLVTQGDAVKAQLSELTMEKRALEGMIMGH</sequence>
<dbReference type="Pfam" id="PF00571">
    <property type="entry name" value="CBS"/>
    <property type="match status" value="2"/>
</dbReference>
<dbReference type="InterPro" id="IPR044725">
    <property type="entry name" value="CBSX3_CBS_dom"/>
</dbReference>
<keyword evidence="5" id="KW-1185">Reference proteome</keyword>
<protein>
    <submittedName>
        <fullName evidence="4">Inosine-5-monophosphate dehydrogenase</fullName>
    </submittedName>
</protein>
<dbReference type="CDD" id="cd04623">
    <property type="entry name" value="CBS_pair_bac_euk"/>
    <property type="match status" value="1"/>
</dbReference>
<accession>A0A8J3GWZ3</accession>
<dbReference type="Gene3D" id="3.10.580.10">
    <property type="entry name" value="CBS-domain"/>
    <property type="match status" value="1"/>
</dbReference>
<reference evidence="4" key="1">
    <citation type="journal article" date="2014" name="Int. J. Syst. Evol. Microbiol.">
        <title>Complete genome sequence of Corynebacterium casei LMG S-19264T (=DSM 44701T), isolated from a smear-ripened cheese.</title>
        <authorList>
            <consortium name="US DOE Joint Genome Institute (JGI-PGF)"/>
            <person name="Walter F."/>
            <person name="Albersmeier A."/>
            <person name="Kalinowski J."/>
            <person name="Ruckert C."/>
        </authorList>
    </citation>
    <scope>NUCLEOTIDE SEQUENCE</scope>
    <source>
        <strain evidence="4">KCTC 42650</strain>
    </source>
</reference>
<feature type="domain" description="CBS" evidence="3">
    <location>
        <begin position="78"/>
        <end position="133"/>
    </location>
</feature>
<gene>
    <name evidence="4" type="ORF">GCM10017056_22290</name>
</gene>
<evidence type="ECO:0000313" key="4">
    <source>
        <dbReference type="EMBL" id="GHF50151.1"/>
    </source>
</evidence>
<evidence type="ECO:0000313" key="5">
    <source>
        <dbReference type="Proteomes" id="UP000626220"/>
    </source>
</evidence>
<feature type="domain" description="CBS" evidence="3">
    <location>
        <begin position="11"/>
        <end position="74"/>
    </location>
</feature>
<evidence type="ECO:0000259" key="3">
    <source>
        <dbReference type="PROSITE" id="PS51371"/>
    </source>
</evidence>
<comment type="caution">
    <text evidence="4">The sequence shown here is derived from an EMBL/GenBank/DDBJ whole genome shotgun (WGS) entry which is preliminary data.</text>
</comment>
<dbReference type="PANTHER" id="PTHR43080">
    <property type="entry name" value="CBS DOMAIN-CONTAINING PROTEIN CBSX3, MITOCHONDRIAL"/>
    <property type="match status" value="1"/>
</dbReference>
<name>A0A8J3GWZ3_9RHOB</name>